<organism evidence="1 2">
    <name type="scientific">Clohesyomyces aquaticus</name>
    <dbReference type="NCBI Taxonomy" id="1231657"/>
    <lineage>
        <taxon>Eukaryota</taxon>
        <taxon>Fungi</taxon>
        <taxon>Dikarya</taxon>
        <taxon>Ascomycota</taxon>
        <taxon>Pezizomycotina</taxon>
        <taxon>Dothideomycetes</taxon>
        <taxon>Pleosporomycetidae</taxon>
        <taxon>Pleosporales</taxon>
        <taxon>Lindgomycetaceae</taxon>
        <taxon>Clohesyomyces</taxon>
    </lineage>
</organism>
<reference evidence="1 2" key="1">
    <citation type="submission" date="2016-07" db="EMBL/GenBank/DDBJ databases">
        <title>Pervasive Adenine N6-methylation of Active Genes in Fungi.</title>
        <authorList>
            <consortium name="DOE Joint Genome Institute"/>
            <person name="Mondo S.J."/>
            <person name="Dannebaum R.O."/>
            <person name="Kuo R.C."/>
            <person name="Labutti K."/>
            <person name="Haridas S."/>
            <person name="Kuo A."/>
            <person name="Salamov A."/>
            <person name="Ahrendt S.R."/>
            <person name="Lipzen A."/>
            <person name="Sullivan W."/>
            <person name="Andreopoulos W.B."/>
            <person name="Clum A."/>
            <person name="Lindquist E."/>
            <person name="Daum C."/>
            <person name="Ramamoorthy G.K."/>
            <person name="Gryganskyi A."/>
            <person name="Culley D."/>
            <person name="Magnuson J.K."/>
            <person name="James T.Y."/>
            <person name="O'Malley M.A."/>
            <person name="Stajich J.E."/>
            <person name="Spatafora J.W."/>
            <person name="Visel A."/>
            <person name="Grigoriev I.V."/>
        </authorList>
    </citation>
    <scope>NUCLEOTIDE SEQUENCE [LARGE SCALE GENOMIC DNA]</scope>
    <source>
        <strain evidence="1 2">CBS 115471</strain>
    </source>
</reference>
<comment type="caution">
    <text evidence="1">The sequence shown here is derived from an EMBL/GenBank/DDBJ whole genome shotgun (WGS) entry which is preliminary data.</text>
</comment>
<evidence type="ECO:0000313" key="2">
    <source>
        <dbReference type="Proteomes" id="UP000193144"/>
    </source>
</evidence>
<protein>
    <submittedName>
        <fullName evidence="1">Uncharacterized protein</fullName>
    </submittedName>
</protein>
<evidence type="ECO:0000313" key="1">
    <source>
        <dbReference type="EMBL" id="ORY09012.1"/>
    </source>
</evidence>
<dbReference type="Proteomes" id="UP000193144">
    <property type="component" value="Unassembled WGS sequence"/>
</dbReference>
<gene>
    <name evidence="1" type="ORF">BCR34DRAFT_603161</name>
</gene>
<keyword evidence="2" id="KW-1185">Reference proteome</keyword>
<dbReference type="OrthoDB" id="5347061at2759"/>
<dbReference type="AlphaFoldDB" id="A0A1Y1ZFG4"/>
<accession>A0A1Y1ZFG4</accession>
<name>A0A1Y1ZFG4_9PLEO</name>
<sequence length="165" mass="18322">MTWAPRKTIGERLSIHSKCEVEDESTLVVTGKGRECLIKKWTHLVHDHVREPPFAGHIASSISSLPVHLYKTVVHHMLDPSAGHIIGIGVLDDKDGFSDGEYQCASLLLMREGGHPSKPGEQILDLALLVRVSGENPGYYQRIGVGFVVDIEWFQGEKAQKFKVN</sequence>
<proteinExistence type="predicted"/>
<dbReference type="EMBL" id="MCFA01000092">
    <property type="protein sequence ID" value="ORY09012.1"/>
    <property type="molecule type" value="Genomic_DNA"/>
</dbReference>